<dbReference type="RefSeq" id="WP_128124409.1">
    <property type="nucleotide sequence ID" value="NZ_VXKG01000003.1"/>
</dbReference>
<dbReference type="InterPro" id="IPR035421">
    <property type="entry name" value="Terminase_6C"/>
</dbReference>
<accession>A0A377N7S7</accession>
<proteinExistence type="predicted"/>
<dbReference type="InterPro" id="IPR010332">
    <property type="entry name" value="ATPase_terminase-su_N"/>
</dbReference>
<feature type="domain" description="Terminase ATPase subunit N-terminal" evidence="3">
    <location>
        <begin position="11"/>
        <end position="63"/>
    </location>
</feature>
<dbReference type="Gene3D" id="3.40.50.300">
    <property type="entry name" value="P-loop containing nucleotide triphosphate hydrolases"/>
    <property type="match status" value="1"/>
</dbReference>
<dbReference type="Pfam" id="PF03237">
    <property type="entry name" value="Terminase_6N"/>
    <property type="match status" value="1"/>
</dbReference>
<evidence type="ECO:0000313" key="5">
    <source>
        <dbReference type="EMBL" id="STQ42858.1"/>
    </source>
</evidence>
<dbReference type="Pfam" id="PF06056">
    <property type="entry name" value="Terminase_5"/>
    <property type="match status" value="1"/>
</dbReference>
<evidence type="ECO:0000256" key="1">
    <source>
        <dbReference type="ARBA" id="ARBA00022612"/>
    </source>
</evidence>
<evidence type="ECO:0000313" key="6">
    <source>
        <dbReference type="Proteomes" id="UP000254304"/>
    </source>
</evidence>
<dbReference type="GeneID" id="78381434"/>
<dbReference type="EMBL" id="UGGO01000001">
    <property type="protein sequence ID" value="STQ42858.1"/>
    <property type="molecule type" value="Genomic_DNA"/>
</dbReference>
<dbReference type="Gene3D" id="3.30.420.240">
    <property type="match status" value="1"/>
</dbReference>
<dbReference type="AlphaFoldDB" id="A0A377N7S7"/>
<protein>
    <submittedName>
        <fullName evidence="5">Uncharacterized conserved protein</fullName>
    </submittedName>
</protein>
<feature type="domain" description="Terminase large subunit gp17-like C-terminal" evidence="4">
    <location>
        <begin position="413"/>
        <end position="572"/>
    </location>
</feature>
<gene>
    <name evidence="5" type="ORF">NCTC12157_00524</name>
</gene>
<sequence>MAYYSEELIGVARSLYLKRATPKEIAKDLNLPNARIIYYWATKWNWADLLSHESTEEAIERRYQLLVGRDAKTELEIKEMDTLISHAVKLRAQSNKHKEKLAASKSDNQSELHEQTDYGEPKKKRKSKKNDISGLTKDDFDAFAEEHLFGYQKHLRLNIAKQIRNILKSRQIGATWYFAFEAFEDAVLTGKPQIFLSASKAQAEVFRSYIVNIAEQYFGVALTGNPIRLSNGAELRFLSTNKNTAQSYSGHLYCDEYFWVPNFAALNEVASAMATHDHWRTTYFSTPSAKTHQAYPFWTGEEWKRGDKKRAAVQFPTFDEMRDGGRSCPDGQWRYVITLEDAVAGGFNLASIDKLRNRYNRDTFNMLYMCVFVDSQDSVFSFSELERCGVDVEDWDDHDETAERPFGSREVWGGFDPARSGDTSTFVIVAPPIYAVEVFRVLRVLHWKGMNFSYQAAQIKKLFGQYNMSYIGVDVTGIGRGVFELIEHFALREAVAIHYGMETKTRLVLKMIDVIGAKRLQWNKDNKEIPASFLAIRRTATASGNAMTFKADRSAETGHADAFWAIAHAVINEPINFEHKRKSNWKVRKQAA</sequence>
<feature type="compositionally biased region" description="Basic and acidic residues" evidence="2">
    <location>
        <begin position="108"/>
        <end position="121"/>
    </location>
</feature>
<feature type="region of interest" description="Disordered" evidence="2">
    <location>
        <begin position="98"/>
        <end position="132"/>
    </location>
</feature>
<organism evidence="5 6">
    <name type="scientific">Ewingella americana</name>
    <dbReference type="NCBI Taxonomy" id="41202"/>
    <lineage>
        <taxon>Bacteria</taxon>
        <taxon>Pseudomonadati</taxon>
        <taxon>Pseudomonadota</taxon>
        <taxon>Gammaproteobacteria</taxon>
        <taxon>Enterobacterales</taxon>
        <taxon>Yersiniaceae</taxon>
        <taxon>Ewingella</taxon>
    </lineage>
</organism>
<keyword evidence="1" id="KW-1188">Viral release from host cell</keyword>
<dbReference type="Pfam" id="PF17289">
    <property type="entry name" value="Terminase_6C"/>
    <property type="match status" value="1"/>
</dbReference>
<name>A0A377N7S7_9GAMM</name>
<dbReference type="Proteomes" id="UP000254304">
    <property type="component" value="Unassembled WGS sequence"/>
</dbReference>
<reference evidence="5 6" key="1">
    <citation type="submission" date="2018-06" db="EMBL/GenBank/DDBJ databases">
        <authorList>
            <consortium name="Pathogen Informatics"/>
            <person name="Doyle S."/>
        </authorList>
    </citation>
    <scope>NUCLEOTIDE SEQUENCE [LARGE SCALE GENOMIC DNA]</scope>
    <source>
        <strain evidence="5 6">NCTC12157</strain>
    </source>
</reference>
<dbReference type="InterPro" id="IPR027417">
    <property type="entry name" value="P-loop_NTPase"/>
</dbReference>
<evidence type="ECO:0000259" key="4">
    <source>
        <dbReference type="Pfam" id="PF17289"/>
    </source>
</evidence>
<evidence type="ECO:0000259" key="3">
    <source>
        <dbReference type="Pfam" id="PF06056"/>
    </source>
</evidence>
<evidence type="ECO:0000256" key="2">
    <source>
        <dbReference type="SAM" id="MobiDB-lite"/>
    </source>
</evidence>